<evidence type="ECO:0000256" key="1">
    <source>
        <dbReference type="ARBA" id="ARBA00023157"/>
    </source>
</evidence>
<feature type="region of interest" description="Disordered" evidence="2">
    <location>
        <begin position="467"/>
        <end position="499"/>
    </location>
</feature>
<feature type="domain" description="PITH" evidence="4">
    <location>
        <begin position="129"/>
        <end position="303"/>
    </location>
</feature>
<dbReference type="PROSITE" id="PS00194">
    <property type="entry name" value="THIOREDOXIN_1"/>
    <property type="match status" value="1"/>
</dbReference>
<dbReference type="Pfam" id="PF00085">
    <property type="entry name" value="Thioredoxin"/>
    <property type="match status" value="1"/>
</dbReference>
<dbReference type="InterPro" id="IPR010400">
    <property type="entry name" value="PITH_dom"/>
</dbReference>
<feature type="compositionally biased region" description="Basic residues" evidence="2">
    <location>
        <begin position="542"/>
        <end position="551"/>
    </location>
</feature>
<keyword evidence="6" id="KW-1185">Reference proteome</keyword>
<evidence type="ECO:0000259" key="3">
    <source>
        <dbReference type="PROSITE" id="PS51352"/>
    </source>
</evidence>
<protein>
    <submittedName>
        <fullName evidence="5">Thioredoxin-like protein 1</fullName>
    </submittedName>
</protein>
<comment type="caution">
    <text evidence="5">The sequence shown here is derived from an EMBL/GenBank/DDBJ whole genome shotgun (WGS) entry which is preliminary data.</text>
</comment>
<dbReference type="STRING" id="158441.A0A226EPA3"/>
<dbReference type="Pfam" id="PF06201">
    <property type="entry name" value="PITH"/>
    <property type="match status" value="1"/>
</dbReference>
<dbReference type="AlphaFoldDB" id="A0A226EPA3"/>
<dbReference type="Gene3D" id="3.40.30.10">
    <property type="entry name" value="Glutaredoxin"/>
    <property type="match status" value="1"/>
</dbReference>
<dbReference type="InterPro" id="IPR017937">
    <property type="entry name" value="Thioredoxin_CS"/>
</dbReference>
<dbReference type="SUPFAM" id="SSF49785">
    <property type="entry name" value="Galactose-binding domain-like"/>
    <property type="match status" value="1"/>
</dbReference>
<name>A0A226EPA3_FOLCA</name>
<dbReference type="InterPro" id="IPR036249">
    <property type="entry name" value="Thioredoxin-like_sf"/>
</dbReference>
<dbReference type="PROSITE" id="PS51352">
    <property type="entry name" value="THIOREDOXIN_2"/>
    <property type="match status" value="1"/>
</dbReference>
<sequence length="557" mass="61266">MSNLKTVSDDQDFEGRLSSAGNDLVVVDFFTTWCGPCKKMEGTIVSLAMKYPSVLFLKVDADQCFETAMRHNLKGVPLFVLYRNMEILDQLQGAQPQLLDDKILFAEAEHRHRGFARSTDENFLAKQMASLPDVGPVSEVTSFLETTGCRVINDLSPSSFDSFLSGKKLISGKGSGKLLLVYTFKEKLILHSFIIKAKADSGPKVLRFFANHPKILDFQVAGQLAPSQEVTLCPDDLTGERAIELRAGGFNLVTNLQIFIADVMSTTWRPSGYHKVEVDSLKIFGAPVVLKERESVQLPTFSSAASHPNTIGETSVAEQGENVAQENNHSFPQNNDCDPASGACSIEMRKSGPYAEPPLNPREHFMFGSSDTTTTTTKNNYHHDPSAITKAMPPLPVPISTNSGPFSQSSNLQEVITENLKNLRISETLVEEPSAQQPSTKKNALQDTVDNMMTDDIRSFLSEHRRLQGQEVKSKSRQVSKASSVKSNNNANNGHLPNHEYILLPHTKGTVSSMNKQAHPKAKASHQVEKFGPNNHPSGKMGKGKHGKSKVNNKSTW</sequence>
<dbReference type="SUPFAM" id="SSF52833">
    <property type="entry name" value="Thioredoxin-like"/>
    <property type="match status" value="1"/>
</dbReference>
<proteinExistence type="predicted"/>
<dbReference type="EMBL" id="LNIX01000002">
    <property type="protein sequence ID" value="OXA58864.1"/>
    <property type="molecule type" value="Genomic_DNA"/>
</dbReference>
<dbReference type="InterPro" id="IPR013766">
    <property type="entry name" value="Thioredoxin_domain"/>
</dbReference>
<dbReference type="PANTHER" id="PTHR46115">
    <property type="entry name" value="THIOREDOXIN-LIKE PROTEIN 1"/>
    <property type="match status" value="1"/>
</dbReference>
<dbReference type="Proteomes" id="UP000198287">
    <property type="component" value="Unassembled WGS sequence"/>
</dbReference>
<evidence type="ECO:0000256" key="2">
    <source>
        <dbReference type="SAM" id="MobiDB-lite"/>
    </source>
</evidence>
<dbReference type="InterPro" id="IPR037047">
    <property type="entry name" value="PITH_dom_sf"/>
</dbReference>
<evidence type="ECO:0000313" key="5">
    <source>
        <dbReference type="EMBL" id="OXA58864.1"/>
    </source>
</evidence>
<accession>A0A226EPA3</accession>
<dbReference type="InterPro" id="IPR008979">
    <property type="entry name" value="Galactose-bd-like_sf"/>
</dbReference>
<feature type="region of interest" description="Disordered" evidence="2">
    <location>
        <begin position="512"/>
        <end position="557"/>
    </location>
</feature>
<gene>
    <name evidence="5" type="ORF">Fcan01_04211</name>
</gene>
<evidence type="ECO:0000259" key="4">
    <source>
        <dbReference type="PROSITE" id="PS51532"/>
    </source>
</evidence>
<dbReference type="PROSITE" id="PS51532">
    <property type="entry name" value="PITH"/>
    <property type="match status" value="1"/>
</dbReference>
<dbReference type="CDD" id="cd02947">
    <property type="entry name" value="TRX_family"/>
    <property type="match status" value="1"/>
</dbReference>
<dbReference type="Gene3D" id="2.60.120.470">
    <property type="entry name" value="PITH domain"/>
    <property type="match status" value="1"/>
</dbReference>
<reference evidence="5 6" key="1">
    <citation type="submission" date="2015-12" db="EMBL/GenBank/DDBJ databases">
        <title>The genome of Folsomia candida.</title>
        <authorList>
            <person name="Faddeeva A."/>
            <person name="Derks M.F."/>
            <person name="Anvar Y."/>
            <person name="Smit S."/>
            <person name="Van Straalen N."/>
            <person name="Roelofs D."/>
        </authorList>
    </citation>
    <scope>NUCLEOTIDE SEQUENCE [LARGE SCALE GENOMIC DNA]</scope>
    <source>
        <strain evidence="5 6">VU population</strain>
        <tissue evidence="5">Whole body</tissue>
    </source>
</reference>
<dbReference type="OrthoDB" id="2121326at2759"/>
<evidence type="ECO:0000313" key="6">
    <source>
        <dbReference type="Proteomes" id="UP000198287"/>
    </source>
</evidence>
<organism evidence="5 6">
    <name type="scientific">Folsomia candida</name>
    <name type="common">Springtail</name>
    <dbReference type="NCBI Taxonomy" id="158441"/>
    <lineage>
        <taxon>Eukaryota</taxon>
        <taxon>Metazoa</taxon>
        <taxon>Ecdysozoa</taxon>
        <taxon>Arthropoda</taxon>
        <taxon>Hexapoda</taxon>
        <taxon>Collembola</taxon>
        <taxon>Entomobryomorpha</taxon>
        <taxon>Isotomoidea</taxon>
        <taxon>Isotomidae</taxon>
        <taxon>Proisotominae</taxon>
        <taxon>Folsomia</taxon>
    </lineage>
</organism>
<keyword evidence="1" id="KW-1015">Disulfide bond</keyword>
<dbReference type="GO" id="GO:0005737">
    <property type="term" value="C:cytoplasm"/>
    <property type="evidence" value="ECO:0007669"/>
    <property type="project" value="UniProtKB-ARBA"/>
</dbReference>
<feature type="compositionally biased region" description="Low complexity" evidence="2">
    <location>
        <begin position="479"/>
        <end position="493"/>
    </location>
</feature>
<feature type="domain" description="Thioredoxin" evidence="3">
    <location>
        <begin position="1"/>
        <end position="133"/>
    </location>
</feature>